<feature type="compositionally biased region" description="Polar residues" evidence="1">
    <location>
        <begin position="9"/>
        <end position="32"/>
    </location>
</feature>
<name>A0A1R3I5R8_9ROSI</name>
<comment type="caution">
    <text evidence="2">The sequence shown here is derived from an EMBL/GenBank/DDBJ whole genome shotgun (WGS) entry which is preliminary data.</text>
</comment>
<dbReference type="Proteomes" id="UP000187203">
    <property type="component" value="Unassembled WGS sequence"/>
</dbReference>
<sequence length="42" mass="4459">MGDPRGITSKHTNTASTKTDTTLQEGKQQPATSRPARTLGDC</sequence>
<dbReference type="EMBL" id="AWUE01018854">
    <property type="protein sequence ID" value="OMO77913.1"/>
    <property type="molecule type" value="Genomic_DNA"/>
</dbReference>
<evidence type="ECO:0000313" key="3">
    <source>
        <dbReference type="Proteomes" id="UP000187203"/>
    </source>
</evidence>
<evidence type="ECO:0000313" key="2">
    <source>
        <dbReference type="EMBL" id="OMO77913.1"/>
    </source>
</evidence>
<gene>
    <name evidence="2" type="ORF">COLO4_24954</name>
</gene>
<reference evidence="3" key="1">
    <citation type="submission" date="2013-09" db="EMBL/GenBank/DDBJ databases">
        <title>Corchorus olitorius genome sequencing.</title>
        <authorList>
            <person name="Alam M."/>
            <person name="Haque M.S."/>
            <person name="Islam M.S."/>
            <person name="Emdad E.M."/>
            <person name="Islam M.M."/>
            <person name="Ahmed B."/>
            <person name="Halim A."/>
            <person name="Hossen Q.M.M."/>
            <person name="Hossain M.Z."/>
            <person name="Ahmed R."/>
            <person name="Khan M.M."/>
            <person name="Islam R."/>
            <person name="Rashid M.M."/>
            <person name="Khan S.A."/>
            <person name="Rahman M.S."/>
            <person name="Alam M."/>
            <person name="Yahiya A.S."/>
            <person name="Khan M.S."/>
            <person name="Azam M.S."/>
            <person name="Haque T."/>
            <person name="Lashkar M.Z.H."/>
            <person name="Akhand A.I."/>
            <person name="Morshed G."/>
            <person name="Roy S."/>
            <person name="Uddin K.S."/>
            <person name="Rabeya T."/>
            <person name="Hossain A.S."/>
            <person name="Chowdhury A."/>
            <person name="Snigdha A.R."/>
            <person name="Mortoza M.S."/>
            <person name="Matin S.A."/>
            <person name="Hoque S.M.E."/>
            <person name="Islam M.K."/>
            <person name="Roy D.K."/>
            <person name="Haider R."/>
            <person name="Moosa M.M."/>
            <person name="Elias S.M."/>
            <person name="Hasan A.M."/>
            <person name="Jahan S."/>
            <person name="Shafiuddin M."/>
            <person name="Mahmood N."/>
            <person name="Shommy N.S."/>
        </authorList>
    </citation>
    <scope>NUCLEOTIDE SEQUENCE [LARGE SCALE GENOMIC DNA]</scope>
    <source>
        <strain evidence="3">cv. O-4</strain>
    </source>
</reference>
<dbReference type="AlphaFoldDB" id="A0A1R3I5R8"/>
<feature type="region of interest" description="Disordered" evidence="1">
    <location>
        <begin position="1"/>
        <end position="42"/>
    </location>
</feature>
<evidence type="ECO:0000256" key="1">
    <source>
        <dbReference type="SAM" id="MobiDB-lite"/>
    </source>
</evidence>
<dbReference type="OrthoDB" id="10444758at2759"/>
<accession>A0A1R3I5R8</accession>
<keyword evidence="3" id="KW-1185">Reference proteome</keyword>
<protein>
    <submittedName>
        <fullName evidence="2">Uncharacterized protein</fullName>
    </submittedName>
</protein>
<organism evidence="2 3">
    <name type="scientific">Corchorus olitorius</name>
    <dbReference type="NCBI Taxonomy" id="93759"/>
    <lineage>
        <taxon>Eukaryota</taxon>
        <taxon>Viridiplantae</taxon>
        <taxon>Streptophyta</taxon>
        <taxon>Embryophyta</taxon>
        <taxon>Tracheophyta</taxon>
        <taxon>Spermatophyta</taxon>
        <taxon>Magnoliopsida</taxon>
        <taxon>eudicotyledons</taxon>
        <taxon>Gunneridae</taxon>
        <taxon>Pentapetalae</taxon>
        <taxon>rosids</taxon>
        <taxon>malvids</taxon>
        <taxon>Malvales</taxon>
        <taxon>Malvaceae</taxon>
        <taxon>Grewioideae</taxon>
        <taxon>Apeibeae</taxon>
        <taxon>Corchorus</taxon>
    </lineage>
</organism>
<proteinExistence type="predicted"/>